<name>J0LEY9_AURST</name>
<protein>
    <recommendedName>
        <fullName evidence="5">MYND-type domain-containing protein</fullName>
    </recommendedName>
</protein>
<gene>
    <name evidence="6" type="ORF">AURDEDRAFT_117364</name>
</gene>
<evidence type="ECO:0000256" key="1">
    <source>
        <dbReference type="ARBA" id="ARBA00022723"/>
    </source>
</evidence>
<dbReference type="AlphaFoldDB" id="J0LEY9"/>
<keyword evidence="3" id="KW-0862">Zinc</keyword>
<feature type="domain" description="MYND-type" evidence="5">
    <location>
        <begin position="351"/>
        <end position="394"/>
    </location>
</feature>
<organism evidence="6 7">
    <name type="scientific">Auricularia subglabra (strain TFB-10046 / SS5)</name>
    <name type="common">White-rot fungus</name>
    <name type="synonym">Auricularia delicata (strain TFB10046)</name>
    <dbReference type="NCBI Taxonomy" id="717982"/>
    <lineage>
        <taxon>Eukaryota</taxon>
        <taxon>Fungi</taxon>
        <taxon>Dikarya</taxon>
        <taxon>Basidiomycota</taxon>
        <taxon>Agaricomycotina</taxon>
        <taxon>Agaricomycetes</taxon>
        <taxon>Auriculariales</taxon>
        <taxon>Auriculariaceae</taxon>
        <taxon>Auricularia</taxon>
    </lineage>
</organism>
<dbReference type="KEGG" id="adl:AURDEDRAFT_117364"/>
<sequence>MASNIRKAQAFAAGFADPLAPTLCYICFAVFAKEIEPDEQIAQLLQTKGHAFWTALMTFVSTDWTAERRESVTTRLRRTSLRCRKCKPAGHRGMLMHAIPDAECFFGIMYQLACGSLHAALRNPMHSYKGLGRKPSRWPTTMEQLFPFGVDRTVTSLVAQLPHRSFTHSLLHNLIAYHRPLVFPVLSEAPNRTLVISTFISRLTLYTSMASAALSRFGPSATPTAQQIVRQEYIKLAQVAILVLFDVVEGSDAQPDDQARFCRGHEVQLFRALHGFITLVGDNEQHHWMAHLASKLWGALSLSQRDDVGHPAPPAYCTNVEAGEALDDPYHALRYFLRNRPRTRTCCSPQCATSVPNASARLLLCAKCRLASYCSQRCQRADWTDALLPHKEVCDALQELQTFTPLDSDEMTSEQFSAACAEHEFPLARVDTLILWATQGRVGTQYSLGGESLNELLKPLDDYEPARPAQGRRVFVKIGDLEEYVVDFPPLQDGNDVTDRTIYKAMLSIRARMQPTGVPVSWRTC</sequence>
<evidence type="ECO:0000313" key="7">
    <source>
        <dbReference type="Proteomes" id="UP000006514"/>
    </source>
</evidence>
<keyword evidence="7" id="KW-1185">Reference proteome</keyword>
<evidence type="ECO:0000259" key="5">
    <source>
        <dbReference type="PROSITE" id="PS50865"/>
    </source>
</evidence>
<evidence type="ECO:0000256" key="2">
    <source>
        <dbReference type="ARBA" id="ARBA00022771"/>
    </source>
</evidence>
<dbReference type="Pfam" id="PF01753">
    <property type="entry name" value="zf-MYND"/>
    <property type="match status" value="1"/>
</dbReference>
<reference evidence="7" key="1">
    <citation type="journal article" date="2012" name="Science">
        <title>The Paleozoic origin of enzymatic lignin decomposition reconstructed from 31 fungal genomes.</title>
        <authorList>
            <person name="Floudas D."/>
            <person name="Binder M."/>
            <person name="Riley R."/>
            <person name="Barry K."/>
            <person name="Blanchette R.A."/>
            <person name="Henrissat B."/>
            <person name="Martinez A.T."/>
            <person name="Otillar R."/>
            <person name="Spatafora J.W."/>
            <person name="Yadav J.S."/>
            <person name="Aerts A."/>
            <person name="Benoit I."/>
            <person name="Boyd A."/>
            <person name="Carlson A."/>
            <person name="Copeland A."/>
            <person name="Coutinho P.M."/>
            <person name="de Vries R.P."/>
            <person name="Ferreira P."/>
            <person name="Findley K."/>
            <person name="Foster B."/>
            <person name="Gaskell J."/>
            <person name="Glotzer D."/>
            <person name="Gorecki P."/>
            <person name="Heitman J."/>
            <person name="Hesse C."/>
            <person name="Hori C."/>
            <person name="Igarashi K."/>
            <person name="Jurgens J.A."/>
            <person name="Kallen N."/>
            <person name="Kersten P."/>
            <person name="Kohler A."/>
            <person name="Kuees U."/>
            <person name="Kumar T.K.A."/>
            <person name="Kuo A."/>
            <person name="LaButti K."/>
            <person name="Larrondo L.F."/>
            <person name="Lindquist E."/>
            <person name="Ling A."/>
            <person name="Lombard V."/>
            <person name="Lucas S."/>
            <person name="Lundell T."/>
            <person name="Martin R."/>
            <person name="McLaughlin D.J."/>
            <person name="Morgenstern I."/>
            <person name="Morin E."/>
            <person name="Murat C."/>
            <person name="Nagy L.G."/>
            <person name="Nolan M."/>
            <person name="Ohm R.A."/>
            <person name="Patyshakuliyeva A."/>
            <person name="Rokas A."/>
            <person name="Ruiz-Duenas F.J."/>
            <person name="Sabat G."/>
            <person name="Salamov A."/>
            <person name="Samejima M."/>
            <person name="Schmutz J."/>
            <person name="Slot J.C."/>
            <person name="St John F."/>
            <person name="Stenlid J."/>
            <person name="Sun H."/>
            <person name="Sun S."/>
            <person name="Syed K."/>
            <person name="Tsang A."/>
            <person name="Wiebenga A."/>
            <person name="Young D."/>
            <person name="Pisabarro A."/>
            <person name="Eastwood D.C."/>
            <person name="Martin F."/>
            <person name="Cullen D."/>
            <person name="Grigoriev I.V."/>
            <person name="Hibbett D.S."/>
        </authorList>
    </citation>
    <scope>NUCLEOTIDE SEQUENCE [LARGE SCALE GENOMIC DNA]</scope>
    <source>
        <strain evidence="7">TFB10046</strain>
    </source>
</reference>
<dbReference type="InterPro" id="IPR002893">
    <property type="entry name" value="Znf_MYND"/>
</dbReference>
<proteinExistence type="predicted"/>
<keyword evidence="2 4" id="KW-0863">Zinc-finger</keyword>
<dbReference type="eggNOG" id="ENOG502T2NK">
    <property type="taxonomic scope" value="Eukaryota"/>
</dbReference>
<evidence type="ECO:0000256" key="4">
    <source>
        <dbReference type="PROSITE-ProRule" id="PRU00134"/>
    </source>
</evidence>
<dbReference type="Proteomes" id="UP000006514">
    <property type="component" value="Unassembled WGS sequence"/>
</dbReference>
<dbReference type="PROSITE" id="PS50865">
    <property type="entry name" value="ZF_MYND_2"/>
    <property type="match status" value="1"/>
</dbReference>
<dbReference type="InParanoid" id="J0LEY9"/>
<keyword evidence="1" id="KW-0479">Metal-binding</keyword>
<accession>J0LEY9</accession>
<dbReference type="GO" id="GO:0008270">
    <property type="term" value="F:zinc ion binding"/>
    <property type="evidence" value="ECO:0007669"/>
    <property type="project" value="UniProtKB-KW"/>
</dbReference>
<evidence type="ECO:0000256" key="3">
    <source>
        <dbReference type="ARBA" id="ARBA00022833"/>
    </source>
</evidence>
<dbReference type="Gene3D" id="6.10.140.2220">
    <property type="match status" value="1"/>
</dbReference>
<evidence type="ECO:0000313" key="6">
    <source>
        <dbReference type="EMBL" id="EJD35494.1"/>
    </source>
</evidence>
<dbReference type="EMBL" id="JH687888">
    <property type="protein sequence ID" value="EJD35494.1"/>
    <property type="molecule type" value="Genomic_DNA"/>
</dbReference>
<dbReference type="SUPFAM" id="SSF144232">
    <property type="entry name" value="HIT/MYND zinc finger-like"/>
    <property type="match status" value="1"/>
</dbReference>